<comment type="caution">
    <text evidence="3">The sequence shown here is derived from an EMBL/GenBank/DDBJ whole genome shotgun (WGS) entry which is preliminary data.</text>
</comment>
<feature type="compositionally biased region" description="Low complexity" evidence="2">
    <location>
        <begin position="201"/>
        <end position="212"/>
    </location>
</feature>
<organism evidence="3 4">
    <name type="scientific">Platanthera guangdongensis</name>
    <dbReference type="NCBI Taxonomy" id="2320717"/>
    <lineage>
        <taxon>Eukaryota</taxon>
        <taxon>Viridiplantae</taxon>
        <taxon>Streptophyta</taxon>
        <taxon>Embryophyta</taxon>
        <taxon>Tracheophyta</taxon>
        <taxon>Spermatophyta</taxon>
        <taxon>Magnoliopsida</taxon>
        <taxon>Liliopsida</taxon>
        <taxon>Asparagales</taxon>
        <taxon>Orchidaceae</taxon>
        <taxon>Orchidoideae</taxon>
        <taxon>Orchideae</taxon>
        <taxon>Orchidinae</taxon>
        <taxon>Platanthera</taxon>
    </lineage>
</organism>
<gene>
    <name evidence="3" type="ORF">KSP40_PGU012713</name>
</gene>
<accession>A0ABR2LJL6</accession>
<dbReference type="EMBL" id="JBBWWR010000019">
    <property type="protein sequence ID" value="KAK8942088.1"/>
    <property type="molecule type" value="Genomic_DNA"/>
</dbReference>
<name>A0ABR2LJL6_9ASPA</name>
<keyword evidence="4" id="KW-1185">Reference proteome</keyword>
<feature type="compositionally biased region" description="Polar residues" evidence="2">
    <location>
        <begin position="217"/>
        <end position="229"/>
    </location>
</feature>
<evidence type="ECO:0000313" key="4">
    <source>
        <dbReference type="Proteomes" id="UP001412067"/>
    </source>
</evidence>
<evidence type="ECO:0000256" key="2">
    <source>
        <dbReference type="SAM" id="MobiDB-lite"/>
    </source>
</evidence>
<sequence length="263" mass="29836">MVMYGQPNQLEEMHRVLDEMENFRFDRTKKTFLIMYKEYSKAGRRSEAEILVGMMCKYGFLGPKGCFAFLFGLENAGGNVCARKLIWVIWQLHLLPLDIVVEHEEQVQSSDLRVQQVSCCHSHMHQQVQRKSLRKKKQEKNADFIRLVKPGLQRREKIGVPKPAALPPFHRIFRAFFSQASRHLQRHPTTNDERLRHMASFPTTSSASSPTAKGFSSPVQVCSSPAQGSPSPTTFFFFGAESKFESKDLRSIAKTAAGGNTAV</sequence>
<proteinExistence type="inferred from homology"/>
<dbReference type="Proteomes" id="UP001412067">
    <property type="component" value="Unassembled WGS sequence"/>
</dbReference>
<reference evidence="3 4" key="1">
    <citation type="journal article" date="2022" name="Nat. Plants">
        <title>Genomes of leafy and leafless Platanthera orchids illuminate the evolution of mycoheterotrophy.</title>
        <authorList>
            <person name="Li M.H."/>
            <person name="Liu K.W."/>
            <person name="Li Z."/>
            <person name="Lu H.C."/>
            <person name="Ye Q.L."/>
            <person name="Zhang D."/>
            <person name="Wang J.Y."/>
            <person name="Li Y.F."/>
            <person name="Zhong Z.M."/>
            <person name="Liu X."/>
            <person name="Yu X."/>
            <person name="Liu D.K."/>
            <person name="Tu X.D."/>
            <person name="Liu B."/>
            <person name="Hao Y."/>
            <person name="Liao X.Y."/>
            <person name="Jiang Y.T."/>
            <person name="Sun W.H."/>
            <person name="Chen J."/>
            <person name="Chen Y.Q."/>
            <person name="Ai Y."/>
            <person name="Zhai J.W."/>
            <person name="Wu S.S."/>
            <person name="Zhou Z."/>
            <person name="Hsiao Y.Y."/>
            <person name="Wu W.L."/>
            <person name="Chen Y.Y."/>
            <person name="Lin Y.F."/>
            <person name="Hsu J.L."/>
            <person name="Li C.Y."/>
            <person name="Wang Z.W."/>
            <person name="Zhao X."/>
            <person name="Zhong W.Y."/>
            <person name="Ma X.K."/>
            <person name="Ma L."/>
            <person name="Huang J."/>
            <person name="Chen G.Z."/>
            <person name="Huang M.Z."/>
            <person name="Huang L."/>
            <person name="Peng D.H."/>
            <person name="Luo Y.B."/>
            <person name="Zou S.Q."/>
            <person name="Chen S.P."/>
            <person name="Lan S."/>
            <person name="Tsai W.C."/>
            <person name="Van de Peer Y."/>
            <person name="Liu Z.J."/>
        </authorList>
    </citation>
    <scope>NUCLEOTIDE SEQUENCE [LARGE SCALE GENOMIC DNA]</scope>
    <source>
        <strain evidence="3">Lor288</strain>
    </source>
</reference>
<comment type="similarity">
    <text evidence="1">Belongs to the PPR family. P subfamily.</text>
</comment>
<evidence type="ECO:0000256" key="1">
    <source>
        <dbReference type="ARBA" id="ARBA00007626"/>
    </source>
</evidence>
<dbReference type="PANTHER" id="PTHR47874:SF1">
    <property type="entry name" value="OS05G0407900 PROTEIN"/>
    <property type="match status" value="1"/>
</dbReference>
<dbReference type="InterPro" id="IPR044179">
    <property type="entry name" value="PPR5-like"/>
</dbReference>
<feature type="region of interest" description="Disordered" evidence="2">
    <location>
        <begin position="201"/>
        <end position="229"/>
    </location>
</feature>
<protein>
    <recommendedName>
        <fullName evidence="5">Pentatricopeptide repeat-containing protein</fullName>
    </recommendedName>
</protein>
<dbReference type="PANTHER" id="PTHR47874">
    <property type="entry name" value="EXPRESSED PROTEIN"/>
    <property type="match status" value="1"/>
</dbReference>
<evidence type="ECO:0000313" key="3">
    <source>
        <dbReference type="EMBL" id="KAK8942088.1"/>
    </source>
</evidence>
<evidence type="ECO:0008006" key="5">
    <source>
        <dbReference type="Google" id="ProtNLM"/>
    </source>
</evidence>